<accession>I7MF91</accession>
<evidence type="ECO:0000256" key="1">
    <source>
        <dbReference type="SAM" id="Coils"/>
    </source>
</evidence>
<dbReference type="KEGG" id="tet:TTHERM_00825220"/>
<protein>
    <submittedName>
        <fullName evidence="2">Uncharacterized protein</fullName>
    </submittedName>
</protein>
<dbReference type="Proteomes" id="UP000009168">
    <property type="component" value="Unassembled WGS sequence"/>
</dbReference>
<keyword evidence="1" id="KW-0175">Coiled coil</keyword>
<dbReference type="RefSeq" id="XP_001031390.2">
    <property type="nucleotide sequence ID" value="XM_001031390.2"/>
</dbReference>
<reference evidence="3" key="1">
    <citation type="journal article" date="2006" name="PLoS Biol.">
        <title>Macronuclear genome sequence of the ciliate Tetrahymena thermophila, a model eukaryote.</title>
        <authorList>
            <person name="Eisen J.A."/>
            <person name="Coyne R.S."/>
            <person name="Wu M."/>
            <person name="Wu D."/>
            <person name="Thiagarajan M."/>
            <person name="Wortman J.R."/>
            <person name="Badger J.H."/>
            <person name="Ren Q."/>
            <person name="Amedeo P."/>
            <person name="Jones K.M."/>
            <person name="Tallon L.J."/>
            <person name="Delcher A.L."/>
            <person name="Salzberg S.L."/>
            <person name="Silva J.C."/>
            <person name="Haas B.J."/>
            <person name="Majoros W.H."/>
            <person name="Farzad M."/>
            <person name="Carlton J.M."/>
            <person name="Smith R.K. Jr."/>
            <person name="Garg J."/>
            <person name="Pearlman R.E."/>
            <person name="Karrer K.M."/>
            <person name="Sun L."/>
            <person name="Manning G."/>
            <person name="Elde N.C."/>
            <person name="Turkewitz A.P."/>
            <person name="Asai D.J."/>
            <person name="Wilkes D.E."/>
            <person name="Wang Y."/>
            <person name="Cai H."/>
            <person name="Collins K."/>
            <person name="Stewart B.A."/>
            <person name="Lee S.R."/>
            <person name="Wilamowska K."/>
            <person name="Weinberg Z."/>
            <person name="Ruzzo W.L."/>
            <person name="Wloga D."/>
            <person name="Gaertig J."/>
            <person name="Frankel J."/>
            <person name="Tsao C.-C."/>
            <person name="Gorovsky M.A."/>
            <person name="Keeling P.J."/>
            <person name="Waller R.F."/>
            <person name="Patron N.J."/>
            <person name="Cherry J.M."/>
            <person name="Stover N.A."/>
            <person name="Krieger C.J."/>
            <person name="del Toro C."/>
            <person name="Ryder H.F."/>
            <person name="Williamson S.C."/>
            <person name="Barbeau R.A."/>
            <person name="Hamilton E.P."/>
            <person name="Orias E."/>
        </authorList>
    </citation>
    <scope>NUCLEOTIDE SEQUENCE [LARGE SCALE GENOMIC DNA]</scope>
    <source>
        <strain evidence="3">SB210</strain>
    </source>
</reference>
<dbReference type="EMBL" id="GG662507">
    <property type="protein sequence ID" value="EAR83727.2"/>
    <property type="molecule type" value="Genomic_DNA"/>
</dbReference>
<dbReference type="AlphaFoldDB" id="I7MF91"/>
<sequence length="409" mass="48092">MEIDNTIHSISINERAFPVFFCKEHPKYELNLVCREKKCMHMGLICAKCLEAFHINKLHTKNSFLGIDDVINLCLKVASPVILSQNTHPAHFKDANYDSQFYRLDILCKSIIEKLKDFQLKINSLVKKLELNLKENIIQIRKKAVNNLGDVGELLNLIHQKVGYSEIQDKTTRLRESQKELLKDITQNQLNFCNQNINQKLNQVIDKEGQNNFSKRNLQEENKQRQFTDIINRITSKLSLDAKIIQIQEINEYINNYEQDLLEYEHDLKSEIDTIIDQTSQFIKKYYNQKENAEIKEILQFQQIQQLKENKIYTNIALNKQNLLFKSFYSGQVPCWIQLVDILKDVSLTQNIIVLISRGDIITKYLKTDVQTFLQNDSFLDSFTNQNLLEYQNDELQSMQLPQLFLYTI</sequence>
<evidence type="ECO:0000313" key="2">
    <source>
        <dbReference type="EMBL" id="EAR83727.2"/>
    </source>
</evidence>
<gene>
    <name evidence="2" type="ORF">TTHERM_00825220</name>
</gene>
<organism evidence="2 3">
    <name type="scientific">Tetrahymena thermophila (strain SB210)</name>
    <dbReference type="NCBI Taxonomy" id="312017"/>
    <lineage>
        <taxon>Eukaryota</taxon>
        <taxon>Sar</taxon>
        <taxon>Alveolata</taxon>
        <taxon>Ciliophora</taxon>
        <taxon>Intramacronucleata</taxon>
        <taxon>Oligohymenophorea</taxon>
        <taxon>Hymenostomatida</taxon>
        <taxon>Tetrahymenina</taxon>
        <taxon>Tetrahymenidae</taxon>
        <taxon>Tetrahymena</taxon>
    </lineage>
</organism>
<dbReference type="GeneID" id="7830904"/>
<evidence type="ECO:0000313" key="3">
    <source>
        <dbReference type="Proteomes" id="UP000009168"/>
    </source>
</evidence>
<dbReference type="InParanoid" id="I7MF91"/>
<feature type="coiled-coil region" evidence="1">
    <location>
        <begin position="247"/>
        <end position="274"/>
    </location>
</feature>
<keyword evidence="3" id="KW-1185">Reference proteome</keyword>
<proteinExistence type="predicted"/>
<name>I7MF91_TETTS</name>